<feature type="region of interest" description="Disordered" evidence="1">
    <location>
        <begin position="1"/>
        <end position="27"/>
    </location>
</feature>
<accession>A0AAV4W3J1</accession>
<organism evidence="2 3">
    <name type="scientific">Caerostris darwini</name>
    <dbReference type="NCBI Taxonomy" id="1538125"/>
    <lineage>
        <taxon>Eukaryota</taxon>
        <taxon>Metazoa</taxon>
        <taxon>Ecdysozoa</taxon>
        <taxon>Arthropoda</taxon>
        <taxon>Chelicerata</taxon>
        <taxon>Arachnida</taxon>
        <taxon>Araneae</taxon>
        <taxon>Araneomorphae</taxon>
        <taxon>Entelegynae</taxon>
        <taxon>Araneoidea</taxon>
        <taxon>Araneidae</taxon>
        <taxon>Caerostris</taxon>
    </lineage>
</organism>
<name>A0AAV4W3J1_9ARAC</name>
<evidence type="ECO:0000313" key="2">
    <source>
        <dbReference type="EMBL" id="GIY77335.1"/>
    </source>
</evidence>
<gene>
    <name evidence="2" type="ORF">CDAR_246421</name>
</gene>
<dbReference type="AlphaFoldDB" id="A0AAV4W3J1"/>
<dbReference type="Proteomes" id="UP001054837">
    <property type="component" value="Unassembled WGS sequence"/>
</dbReference>
<reference evidence="2 3" key="1">
    <citation type="submission" date="2021-06" db="EMBL/GenBank/DDBJ databases">
        <title>Caerostris darwini draft genome.</title>
        <authorList>
            <person name="Kono N."/>
            <person name="Arakawa K."/>
        </authorList>
    </citation>
    <scope>NUCLEOTIDE SEQUENCE [LARGE SCALE GENOMIC DNA]</scope>
</reference>
<dbReference type="EMBL" id="BPLQ01014100">
    <property type="protein sequence ID" value="GIY77335.1"/>
    <property type="molecule type" value="Genomic_DNA"/>
</dbReference>
<comment type="caution">
    <text evidence="2">The sequence shown here is derived from an EMBL/GenBank/DDBJ whole genome shotgun (WGS) entry which is preliminary data.</text>
</comment>
<evidence type="ECO:0000313" key="3">
    <source>
        <dbReference type="Proteomes" id="UP001054837"/>
    </source>
</evidence>
<evidence type="ECO:0000256" key="1">
    <source>
        <dbReference type="SAM" id="MobiDB-lite"/>
    </source>
</evidence>
<keyword evidence="3" id="KW-1185">Reference proteome</keyword>
<proteinExistence type="predicted"/>
<protein>
    <submittedName>
        <fullName evidence="2">Uncharacterized protein</fullName>
    </submittedName>
</protein>
<sequence>MTATRNEVLLTLPPTHPENDRNRHILLGEQSPQTTIKRFCVIRKRHLLVYVKDSHCDILVEHLLDSDFITAMSIKLIILKDQLSPFASN</sequence>